<proteinExistence type="inferred from homology"/>
<dbReference type="Gene3D" id="2.60.120.10">
    <property type="entry name" value="Jelly Rolls"/>
    <property type="match status" value="1"/>
</dbReference>
<evidence type="ECO:0000313" key="3">
    <source>
        <dbReference type="EMBL" id="CAK0783127.1"/>
    </source>
</evidence>
<name>A0AAV1I8U8_9CHLO</name>
<gene>
    <name evidence="3" type="ORF">CVIRNUC_006322</name>
</gene>
<dbReference type="InterPro" id="IPR014710">
    <property type="entry name" value="RmlC-like_jellyroll"/>
</dbReference>
<dbReference type="AlphaFoldDB" id="A0AAV1I8U8"/>
<dbReference type="PANTHER" id="PTHR12461">
    <property type="entry name" value="HYPOXIA-INDUCIBLE FACTOR 1 ALPHA INHIBITOR-RELATED"/>
    <property type="match status" value="1"/>
</dbReference>
<organism evidence="3 4">
    <name type="scientific">Coccomyxa viridis</name>
    <dbReference type="NCBI Taxonomy" id="1274662"/>
    <lineage>
        <taxon>Eukaryota</taxon>
        <taxon>Viridiplantae</taxon>
        <taxon>Chlorophyta</taxon>
        <taxon>core chlorophytes</taxon>
        <taxon>Trebouxiophyceae</taxon>
        <taxon>Trebouxiophyceae incertae sedis</taxon>
        <taxon>Coccomyxaceae</taxon>
        <taxon>Coccomyxa</taxon>
    </lineage>
</organism>
<comment type="caution">
    <text evidence="3">The sequence shown here is derived from an EMBL/GenBank/DDBJ whole genome shotgun (WGS) entry which is preliminary data.</text>
</comment>
<dbReference type="InterPro" id="IPR041667">
    <property type="entry name" value="Cupin_8"/>
</dbReference>
<sequence>MVSDSILKHLRELSHEIRDLDVGHEIPNVDVSELTPLSFYRDYVAKNKPVIIAGALESWPALEHWTSEYLAQRMGPSQITAAVTPDGRADAVKRMPDGQEVFALPAYQSMPFAAFLQALRMPQKDEITYAQSQNNSMSEEFPALMDDISELEWANEAFGGRPEATNFWIGGNESVTSFHKDHYENLYAVVSGVKVFFLLPPSDAYRMSMKRYPLAQYKRDASCRLKLQLKEPPQEVPWSPVDLEACRQRMSADESAKDALFWDDELPRPLAAHVGPGEVLYLPSLWYHYVRQRCYPFGEPVLAVNFWYDMPFDCKAAYAMMCEKMAGDSEVAPAS</sequence>
<dbReference type="PROSITE" id="PS51184">
    <property type="entry name" value="JMJC"/>
    <property type="match status" value="1"/>
</dbReference>
<keyword evidence="4" id="KW-1185">Reference proteome</keyword>
<evidence type="ECO:0000256" key="1">
    <source>
        <dbReference type="ARBA" id="ARBA00006801"/>
    </source>
</evidence>
<dbReference type="Proteomes" id="UP001314263">
    <property type="component" value="Unassembled WGS sequence"/>
</dbReference>
<dbReference type="InterPro" id="IPR003347">
    <property type="entry name" value="JmjC_dom"/>
</dbReference>
<accession>A0AAV1I8U8</accession>
<dbReference type="PANTHER" id="PTHR12461:SF99">
    <property type="entry name" value="BIFUNCTIONAL PEPTIDASE AND (3S)-LYSYL HYDROXYLASE JMJD7"/>
    <property type="match status" value="1"/>
</dbReference>
<dbReference type="SUPFAM" id="SSF51197">
    <property type="entry name" value="Clavaminate synthase-like"/>
    <property type="match status" value="1"/>
</dbReference>
<comment type="similarity">
    <text evidence="1">Belongs to the JARID1 histone demethylase family.</text>
</comment>
<dbReference type="EMBL" id="CAUYUE010000008">
    <property type="protein sequence ID" value="CAK0783127.1"/>
    <property type="molecule type" value="Genomic_DNA"/>
</dbReference>
<dbReference type="Pfam" id="PF13621">
    <property type="entry name" value="Cupin_8"/>
    <property type="match status" value="1"/>
</dbReference>
<reference evidence="3 4" key="1">
    <citation type="submission" date="2023-10" db="EMBL/GenBank/DDBJ databases">
        <authorList>
            <person name="Maclean D."/>
            <person name="Macfadyen A."/>
        </authorList>
    </citation>
    <scope>NUCLEOTIDE SEQUENCE [LARGE SCALE GENOMIC DNA]</scope>
</reference>
<evidence type="ECO:0000313" key="4">
    <source>
        <dbReference type="Proteomes" id="UP001314263"/>
    </source>
</evidence>
<protein>
    <recommendedName>
        <fullName evidence="2">JmjC domain-containing protein</fullName>
    </recommendedName>
</protein>
<dbReference type="SMART" id="SM00558">
    <property type="entry name" value="JmjC"/>
    <property type="match status" value="1"/>
</dbReference>
<feature type="domain" description="JmjC" evidence="2">
    <location>
        <begin position="130"/>
        <end position="325"/>
    </location>
</feature>
<evidence type="ECO:0000259" key="2">
    <source>
        <dbReference type="PROSITE" id="PS51184"/>
    </source>
</evidence>